<dbReference type="EMBL" id="QBIU01000001">
    <property type="protein sequence ID" value="MWV69196.1"/>
    <property type="molecule type" value="Genomic_DNA"/>
</dbReference>
<dbReference type="RefSeq" id="WP_034569142.1">
    <property type="nucleotide sequence ID" value="NZ_JRMP02000009.1"/>
</dbReference>
<dbReference type="Proteomes" id="UP000477070">
    <property type="component" value="Unassembled WGS sequence"/>
</dbReference>
<evidence type="ECO:0000313" key="2">
    <source>
        <dbReference type="EMBL" id="TLD94232.1"/>
    </source>
</evidence>
<organism evidence="2 3">
    <name type="scientific">Helicobacter saguini</name>
    <dbReference type="NCBI Taxonomy" id="1548018"/>
    <lineage>
        <taxon>Bacteria</taxon>
        <taxon>Pseudomonadati</taxon>
        <taxon>Campylobacterota</taxon>
        <taxon>Epsilonproteobacteria</taxon>
        <taxon>Campylobacterales</taxon>
        <taxon>Helicobacteraceae</taxon>
        <taxon>Helicobacter</taxon>
    </lineage>
</organism>
<evidence type="ECO:0000313" key="3">
    <source>
        <dbReference type="Proteomes" id="UP000029714"/>
    </source>
</evidence>
<reference evidence="2 3" key="2">
    <citation type="journal article" date="2016" name="Infect. Immun.">
        <title>Helicobacter saguini, a Novel Helicobacter Isolated from Cotton-Top Tamarins with Ulcerative Colitis, Has Proinflammatory Properties and Induces Typhlocolitis and Dysplasia in Gnotobiotic IL-10-/- Mice.</title>
        <authorList>
            <person name="Shen Z."/>
            <person name="Mannion A."/>
            <person name="Whary M.T."/>
            <person name="Muthupalani S."/>
            <person name="Sheh A."/>
            <person name="Feng Y."/>
            <person name="Gong G."/>
            <person name="Vandamme P."/>
            <person name="Holcombe H.R."/>
            <person name="Paster B.J."/>
            <person name="Fox J.G."/>
        </authorList>
    </citation>
    <scope>NUCLEOTIDE SEQUENCE [LARGE SCALE GENOMIC DNA]</scope>
    <source>
        <strain evidence="2 3">MIT 97-6194</strain>
    </source>
</reference>
<dbReference type="STRING" id="1548018.LS64_00530"/>
<reference evidence="2" key="3">
    <citation type="submission" date="2018-04" db="EMBL/GenBank/DDBJ databases">
        <authorList>
            <person name="Sheh A."/>
            <person name="Shen Z."/>
            <person name="Mannion A.J."/>
            <person name="Fox J.G."/>
        </authorList>
    </citation>
    <scope>NUCLEOTIDE SEQUENCE</scope>
    <source>
        <strain evidence="2">MIT 97-6194</strain>
    </source>
</reference>
<dbReference type="AlphaFoldDB" id="A0A347VSJ5"/>
<name>A0A347VSJ5_9HELI</name>
<sequence length="346" mass="40624">MNKYDIFTFDIACINDTNDIMEFIKSSWDANHILANNKDFFIYHYKNLFDSTKLNVFLMRDKNGKIKGMSGFVPQGKDNLGIYFSGSVTKVSNDIALPMSGLELLKRFYKYLDKYVELACGANEKTIVPLFKNVFHYKTGVMDLYFLPNLDINEYKIIKFDKTKLQDKSQDIKQYTLHRIYNLDSIHFDFNKRYDKLPFKDKRFLEHRYFQHPIFDYLVYAIKDDDKILGIVFFRLLKALDSNILFLIDYVGDINALSHIKDSITNILKELNAECVHFLVGNLDKEIPLKAGFNKVDIESSNVIIPTYFEPFLQKNIRNIYVTSKSDMIIFKAYGDQDNPKYIKDK</sequence>
<dbReference type="EMBL" id="JRMP02000009">
    <property type="protein sequence ID" value="TLD94232.1"/>
    <property type="molecule type" value="Genomic_DNA"/>
</dbReference>
<reference evidence="2 3" key="1">
    <citation type="journal article" date="2014" name="Genome Announc.">
        <title>Draft genome sequences of eight enterohepatic helicobacter species isolated from both laboratory and wild rodents.</title>
        <authorList>
            <person name="Sheh A."/>
            <person name="Shen Z."/>
            <person name="Fox J.G."/>
        </authorList>
    </citation>
    <scope>NUCLEOTIDE SEQUENCE [LARGE SCALE GENOMIC DNA]</scope>
    <source>
        <strain evidence="2 3">MIT 97-6194</strain>
    </source>
</reference>
<protein>
    <submittedName>
        <fullName evidence="2">Uncharacterized protein</fullName>
    </submittedName>
</protein>
<accession>A0A347VSJ5</accession>
<comment type="caution">
    <text evidence="2">The sequence shown here is derived from an EMBL/GenBank/DDBJ whole genome shotgun (WGS) entry which is preliminary data.</text>
</comment>
<gene>
    <name evidence="1" type="ORF">DCO61_04015</name>
    <name evidence="2" type="ORF">LS64_007015</name>
</gene>
<dbReference type="Proteomes" id="UP000029714">
    <property type="component" value="Unassembled WGS sequence"/>
</dbReference>
<evidence type="ECO:0000313" key="1">
    <source>
        <dbReference type="EMBL" id="MWV69196.1"/>
    </source>
</evidence>
<dbReference type="OrthoDB" id="5570877at2"/>
<proteinExistence type="predicted"/>
<evidence type="ECO:0000313" key="4">
    <source>
        <dbReference type="Proteomes" id="UP000477070"/>
    </source>
</evidence>
<keyword evidence="3" id="KW-1185">Reference proteome</keyword>
<reference evidence="1 4" key="4">
    <citation type="submission" date="2019-12" db="EMBL/GenBank/DDBJ databases">
        <title>Multi-Generational Helicobacter saguini Isolates.</title>
        <authorList>
            <person name="Mannion A."/>
            <person name="Shen Z."/>
            <person name="Fox J.G."/>
        </authorList>
    </citation>
    <scope>NUCLEOTIDE SEQUENCE [LARGE SCALE GENOMIC DNA]</scope>
    <source>
        <strain evidence="1">16-048</strain>
        <strain evidence="4">16-048 (F4)</strain>
    </source>
</reference>